<keyword evidence="3" id="KW-1185">Reference proteome</keyword>
<sequence>MIITELLVSILRGCGKEVTVERIRKNTCDDIIWKDSKAPWPRSSTWLLVRVALQISITRLSATGNNTYKEFMVFLMSQVLNAAKEQQKTSSEILQTRSNKVPRHLCKVQRPSDGPWLLTIRDIVSQTSGILQKRWRLIPDRAEPSLSMSELCKYKIDDNITFSLKNMENFIKSTTERKVAVPNTRFRPTWELNSLAQNQLPSVGDWSKNYLPFKLLELKSWVAESLQTWIDRIIPAI</sequence>
<name>A0A8H5IZM1_9HYPO</name>
<reference evidence="2 3" key="1">
    <citation type="submission" date="2020-05" db="EMBL/GenBank/DDBJ databases">
        <title>Identification and distribution of gene clusters putatively required for synthesis of sphingolipid metabolism inhibitors in phylogenetically diverse species of the filamentous fungus Fusarium.</title>
        <authorList>
            <person name="Kim H.-S."/>
            <person name="Busman M."/>
            <person name="Brown D.W."/>
            <person name="Divon H."/>
            <person name="Uhlig S."/>
            <person name="Proctor R.H."/>
        </authorList>
    </citation>
    <scope>NUCLEOTIDE SEQUENCE [LARGE SCALE GENOMIC DNA]</scope>
    <source>
        <strain evidence="2 3">NRRL 25196</strain>
    </source>
</reference>
<evidence type="ECO:0000259" key="1">
    <source>
        <dbReference type="Pfam" id="PF20255"/>
    </source>
</evidence>
<feature type="domain" description="DUF6606" evidence="1">
    <location>
        <begin position="2"/>
        <end position="81"/>
    </location>
</feature>
<evidence type="ECO:0000313" key="2">
    <source>
        <dbReference type="EMBL" id="KAF5544893.1"/>
    </source>
</evidence>
<comment type="caution">
    <text evidence="2">The sequence shown here is derived from an EMBL/GenBank/DDBJ whole genome shotgun (WGS) entry which is preliminary data.</text>
</comment>
<dbReference type="Proteomes" id="UP000574317">
    <property type="component" value="Unassembled WGS sequence"/>
</dbReference>
<dbReference type="InterPro" id="IPR046541">
    <property type="entry name" value="DUF6606"/>
</dbReference>
<accession>A0A8H5IZM1</accession>
<organism evidence="2 3">
    <name type="scientific">Fusarium napiforme</name>
    <dbReference type="NCBI Taxonomy" id="42672"/>
    <lineage>
        <taxon>Eukaryota</taxon>
        <taxon>Fungi</taxon>
        <taxon>Dikarya</taxon>
        <taxon>Ascomycota</taxon>
        <taxon>Pezizomycotina</taxon>
        <taxon>Sordariomycetes</taxon>
        <taxon>Hypocreomycetidae</taxon>
        <taxon>Hypocreales</taxon>
        <taxon>Nectriaceae</taxon>
        <taxon>Fusarium</taxon>
        <taxon>Fusarium fujikuroi species complex</taxon>
    </lineage>
</organism>
<dbReference type="EMBL" id="JAAOAO010000373">
    <property type="protein sequence ID" value="KAF5544893.1"/>
    <property type="molecule type" value="Genomic_DNA"/>
</dbReference>
<protein>
    <recommendedName>
        <fullName evidence="1">DUF6606 domain-containing protein</fullName>
    </recommendedName>
</protein>
<proteinExistence type="predicted"/>
<dbReference type="AlphaFoldDB" id="A0A8H5IZM1"/>
<gene>
    <name evidence="2" type="ORF">FNAPI_9275</name>
</gene>
<evidence type="ECO:0000313" key="3">
    <source>
        <dbReference type="Proteomes" id="UP000574317"/>
    </source>
</evidence>
<dbReference type="Pfam" id="PF20255">
    <property type="entry name" value="DUF6606"/>
    <property type="match status" value="1"/>
</dbReference>